<evidence type="ECO:0000256" key="2">
    <source>
        <dbReference type="SAM" id="SignalP"/>
    </source>
</evidence>
<dbReference type="RefSeq" id="WP_146472028.1">
    <property type="nucleotide sequence ID" value="NZ_BNCF01000002.1"/>
</dbReference>
<name>A0A918YX51_9GAMM</name>
<keyword evidence="1" id="KW-0175">Coiled coil</keyword>
<feature type="coiled-coil region" evidence="1">
    <location>
        <begin position="120"/>
        <end position="147"/>
    </location>
</feature>
<keyword evidence="4" id="KW-1185">Reference proteome</keyword>
<sequence length="155" mass="17665">MARLASFAVSLLFVAFFAVAAPRLPDSPQDVLREQAQLRQTLETSPDRYKHLDADERKALLERQARLTEQLGSAARWEDLPEADRERIAQEHAAILAAVQEPQSDRRICTNERVLGSQRIQRVCRSAEDVERERRQARDNMLKATRCGTPNCIVN</sequence>
<organism evidence="3 4">
    <name type="scientific">Vulcaniibacterium thermophilum</name>
    <dbReference type="NCBI Taxonomy" id="1169913"/>
    <lineage>
        <taxon>Bacteria</taxon>
        <taxon>Pseudomonadati</taxon>
        <taxon>Pseudomonadota</taxon>
        <taxon>Gammaproteobacteria</taxon>
        <taxon>Lysobacterales</taxon>
        <taxon>Lysobacteraceae</taxon>
        <taxon>Vulcaniibacterium</taxon>
    </lineage>
</organism>
<evidence type="ECO:0000256" key="1">
    <source>
        <dbReference type="SAM" id="Coils"/>
    </source>
</evidence>
<evidence type="ECO:0000313" key="4">
    <source>
        <dbReference type="Proteomes" id="UP000636453"/>
    </source>
</evidence>
<dbReference type="EMBL" id="BNCF01000002">
    <property type="protein sequence ID" value="GHE27784.1"/>
    <property type="molecule type" value="Genomic_DNA"/>
</dbReference>
<accession>A0A918YX51</accession>
<dbReference type="AlphaFoldDB" id="A0A918YX51"/>
<feature type="chain" id="PRO_5037847337" description="Lysozyme inhibitor LprI N-terminal domain-containing protein" evidence="2">
    <location>
        <begin position="21"/>
        <end position="155"/>
    </location>
</feature>
<gene>
    <name evidence="3" type="ORF">GCM10007167_06620</name>
</gene>
<reference evidence="3" key="2">
    <citation type="submission" date="2020-09" db="EMBL/GenBank/DDBJ databases">
        <authorList>
            <person name="Sun Q."/>
            <person name="Kim S."/>
        </authorList>
    </citation>
    <scope>NUCLEOTIDE SEQUENCE</scope>
    <source>
        <strain evidence="3">KCTC 32020</strain>
    </source>
</reference>
<feature type="signal peptide" evidence="2">
    <location>
        <begin position="1"/>
        <end position="20"/>
    </location>
</feature>
<evidence type="ECO:0008006" key="5">
    <source>
        <dbReference type="Google" id="ProtNLM"/>
    </source>
</evidence>
<comment type="caution">
    <text evidence="3">The sequence shown here is derived from an EMBL/GenBank/DDBJ whole genome shotgun (WGS) entry which is preliminary data.</text>
</comment>
<evidence type="ECO:0000313" key="3">
    <source>
        <dbReference type="EMBL" id="GHE27784.1"/>
    </source>
</evidence>
<reference evidence="3" key="1">
    <citation type="journal article" date="2014" name="Int. J. Syst. Evol. Microbiol.">
        <title>Complete genome sequence of Corynebacterium casei LMG S-19264T (=DSM 44701T), isolated from a smear-ripened cheese.</title>
        <authorList>
            <consortium name="US DOE Joint Genome Institute (JGI-PGF)"/>
            <person name="Walter F."/>
            <person name="Albersmeier A."/>
            <person name="Kalinowski J."/>
            <person name="Ruckert C."/>
        </authorList>
    </citation>
    <scope>NUCLEOTIDE SEQUENCE</scope>
    <source>
        <strain evidence="3">KCTC 32020</strain>
    </source>
</reference>
<proteinExistence type="predicted"/>
<dbReference type="Proteomes" id="UP000636453">
    <property type="component" value="Unassembled WGS sequence"/>
</dbReference>
<protein>
    <recommendedName>
        <fullName evidence="5">Lysozyme inhibitor LprI N-terminal domain-containing protein</fullName>
    </recommendedName>
</protein>
<keyword evidence="2" id="KW-0732">Signal</keyword>